<keyword evidence="1" id="KW-0472">Membrane</keyword>
<protein>
    <submittedName>
        <fullName evidence="2">Uncharacterized protein</fullName>
    </submittedName>
</protein>
<evidence type="ECO:0000313" key="2">
    <source>
        <dbReference type="EMBL" id="DAG06399.1"/>
    </source>
</evidence>
<dbReference type="Pfam" id="PF19880">
    <property type="entry name" value="DUF6353"/>
    <property type="match status" value="1"/>
</dbReference>
<feature type="transmembrane region" description="Helical" evidence="1">
    <location>
        <begin position="21"/>
        <end position="42"/>
    </location>
</feature>
<reference evidence="2" key="1">
    <citation type="journal article" date="2021" name="Proc. Natl. Acad. Sci. U.S.A.">
        <title>A Catalog of Tens of Thousands of Viruses from Human Metagenomes Reveals Hidden Associations with Chronic Diseases.</title>
        <authorList>
            <person name="Tisza M.J."/>
            <person name="Buck C.B."/>
        </authorList>
    </citation>
    <scope>NUCLEOTIDE SEQUENCE</scope>
    <source>
        <strain evidence="2">Cthu813</strain>
    </source>
</reference>
<keyword evidence="1" id="KW-1133">Transmembrane helix</keyword>
<dbReference type="InterPro" id="IPR045933">
    <property type="entry name" value="DUF6353"/>
</dbReference>
<sequence length="265" mass="28719">MKFKISPKGIINATNKFIGAHAHEILAAAGISSFITAIIFAAKEAPAVQKDICKAEEEKGESLTTVETIKIGAKHYIPAAVTAVCGAACVIGATVLENRKLAAMLTLCQVTGDNLASLKEHLTESIGPKKTENLIEEVAAKKVADTNLSDEDVVKTKYGESVFYDPWSGRFFGSTKDRVERAVANINLRLTGCDFVYLNEFYDELDLANTNLGNYSGWSSRLGENLNMNWGYGPTMDGRSCAVLDYTIFADGNIRKMSGVSEVLM</sequence>
<keyword evidence="1" id="KW-0812">Transmembrane</keyword>
<name>A0A8S5VII4_9CAUD</name>
<dbReference type="EMBL" id="BK016270">
    <property type="protein sequence ID" value="DAG06399.1"/>
    <property type="molecule type" value="Genomic_DNA"/>
</dbReference>
<feature type="transmembrane region" description="Helical" evidence="1">
    <location>
        <begin position="76"/>
        <end position="96"/>
    </location>
</feature>
<accession>A0A8S5VII4</accession>
<organism evidence="2">
    <name type="scientific">Siphoviridae sp. cthu813</name>
    <dbReference type="NCBI Taxonomy" id="2825618"/>
    <lineage>
        <taxon>Viruses</taxon>
        <taxon>Duplodnaviria</taxon>
        <taxon>Heunggongvirae</taxon>
        <taxon>Uroviricota</taxon>
        <taxon>Caudoviricetes</taxon>
    </lineage>
</organism>
<proteinExistence type="predicted"/>
<evidence type="ECO:0000256" key="1">
    <source>
        <dbReference type="SAM" id="Phobius"/>
    </source>
</evidence>